<dbReference type="PROSITE" id="PS50045">
    <property type="entry name" value="SIGMA54_INTERACT_4"/>
    <property type="match status" value="1"/>
</dbReference>
<dbReference type="InterPro" id="IPR025943">
    <property type="entry name" value="Sigma_54_int_dom_ATP-bd_2"/>
</dbReference>
<comment type="caution">
    <text evidence="10">The sequence shown here is derived from an EMBL/GenBank/DDBJ whole genome shotgun (WGS) entry which is preliminary data.</text>
</comment>
<reference evidence="10" key="1">
    <citation type="journal article" date="2020" name="mSystems">
        <title>Genome- and Community-Level Interaction Insights into Carbon Utilization and Element Cycling Functions of Hydrothermarchaeota in Hydrothermal Sediment.</title>
        <authorList>
            <person name="Zhou Z."/>
            <person name="Liu Y."/>
            <person name="Xu W."/>
            <person name="Pan J."/>
            <person name="Luo Z.H."/>
            <person name="Li M."/>
        </authorList>
    </citation>
    <scope>NUCLEOTIDE SEQUENCE [LARGE SCALE GENOMIC DNA]</scope>
    <source>
        <strain evidence="10">SpSt-1233</strain>
    </source>
</reference>
<accession>A0A7V2F3H3</accession>
<dbReference type="PANTHER" id="PTHR32071:SF113">
    <property type="entry name" value="ALGINATE BIOSYNTHESIS TRANSCRIPTIONAL REGULATORY PROTEIN ALGB"/>
    <property type="match status" value="1"/>
</dbReference>
<dbReference type="SMART" id="SM00448">
    <property type="entry name" value="REC"/>
    <property type="match status" value="1"/>
</dbReference>
<dbReference type="SUPFAM" id="SSF52172">
    <property type="entry name" value="CheY-like"/>
    <property type="match status" value="1"/>
</dbReference>
<evidence type="ECO:0000256" key="4">
    <source>
        <dbReference type="ARBA" id="ARBA00023015"/>
    </source>
</evidence>
<dbReference type="InterPro" id="IPR002197">
    <property type="entry name" value="HTH_Fis"/>
</dbReference>
<dbReference type="InterPro" id="IPR003593">
    <property type="entry name" value="AAA+_ATPase"/>
</dbReference>
<dbReference type="Pfam" id="PF25601">
    <property type="entry name" value="AAA_lid_14"/>
    <property type="match status" value="1"/>
</dbReference>
<gene>
    <name evidence="10" type="ORF">ENO08_03265</name>
</gene>
<evidence type="ECO:0000313" key="10">
    <source>
        <dbReference type="EMBL" id="HER43458.1"/>
    </source>
</evidence>
<dbReference type="GO" id="GO:0006355">
    <property type="term" value="P:regulation of DNA-templated transcription"/>
    <property type="evidence" value="ECO:0007669"/>
    <property type="project" value="InterPro"/>
</dbReference>
<dbReference type="PROSITE" id="PS00688">
    <property type="entry name" value="SIGMA54_INTERACT_3"/>
    <property type="match status" value="1"/>
</dbReference>
<evidence type="ECO:0000256" key="3">
    <source>
        <dbReference type="ARBA" id="ARBA00022840"/>
    </source>
</evidence>
<dbReference type="InterPro" id="IPR011006">
    <property type="entry name" value="CheY-like_superfamily"/>
</dbReference>
<evidence type="ECO:0000259" key="8">
    <source>
        <dbReference type="PROSITE" id="PS50045"/>
    </source>
</evidence>
<evidence type="ECO:0000256" key="7">
    <source>
        <dbReference type="PROSITE-ProRule" id="PRU00169"/>
    </source>
</evidence>
<dbReference type="Pfam" id="PF00158">
    <property type="entry name" value="Sigma54_activat"/>
    <property type="match status" value="1"/>
</dbReference>
<dbReference type="Gene3D" id="1.10.8.60">
    <property type="match status" value="1"/>
</dbReference>
<proteinExistence type="predicted"/>
<keyword evidence="5" id="KW-0238">DNA-binding</keyword>
<dbReference type="InterPro" id="IPR058031">
    <property type="entry name" value="AAA_lid_NorR"/>
</dbReference>
<dbReference type="SMART" id="SM00382">
    <property type="entry name" value="AAA"/>
    <property type="match status" value="1"/>
</dbReference>
<dbReference type="InterPro" id="IPR001789">
    <property type="entry name" value="Sig_transdc_resp-reg_receiver"/>
</dbReference>
<evidence type="ECO:0000256" key="2">
    <source>
        <dbReference type="ARBA" id="ARBA00022741"/>
    </source>
</evidence>
<dbReference type="PANTHER" id="PTHR32071">
    <property type="entry name" value="TRANSCRIPTIONAL REGULATORY PROTEIN"/>
    <property type="match status" value="1"/>
</dbReference>
<dbReference type="InterPro" id="IPR002078">
    <property type="entry name" value="Sigma_54_int"/>
</dbReference>
<organism evidence="10">
    <name type="scientific">Eiseniibacteriota bacterium</name>
    <dbReference type="NCBI Taxonomy" id="2212470"/>
    <lineage>
        <taxon>Bacteria</taxon>
        <taxon>Candidatus Eiseniibacteriota</taxon>
    </lineage>
</organism>
<dbReference type="Pfam" id="PF00072">
    <property type="entry name" value="Response_reg"/>
    <property type="match status" value="1"/>
</dbReference>
<dbReference type="Gene3D" id="1.10.10.60">
    <property type="entry name" value="Homeodomain-like"/>
    <property type="match status" value="1"/>
</dbReference>
<dbReference type="Gene3D" id="3.40.50.300">
    <property type="entry name" value="P-loop containing nucleotide triphosphate hydrolases"/>
    <property type="match status" value="1"/>
</dbReference>
<dbReference type="FunFam" id="3.40.50.2300:FF:000018">
    <property type="entry name" value="DNA-binding transcriptional regulator NtrC"/>
    <property type="match status" value="1"/>
</dbReference>
<dbReference type="SUPFAM" id="SSF52540">
    <property type="entry name" value="P-loop containing nucleoside triphosphate hydrolases"/>
    <property type="match status" value="1"/>
</dbReference>
<dbReference type="Gene3D" id="3.40.50.2300">
    <property type="match status" value="1"/>
</dbReference>
<dbReference type="Proteomes" id="UP000886069">
    <property type="component" value="Unassembled WGS sequence"/>
</dbReference>
<dbReference type="Pfam" id="PF02954">
    <property type="entry name" value="HTH_8"/>
    <property type="match status" value="1"/>
</dbReference>
<protein>
    <submittedName>
        <fullName evidence="10">Sigma-54-dependent Fis family transcriptional regulator</fullName>
    </submittedName>
</protein>
<keyword evidence="4" id="KW-0805">Transcription regulation</keyword>
<dbReference type="PROSITE" id="PS50110">
    <property type="entry name" value="RESPONSE_REGULATORY"/>
    <property type="match status" value="1"/>
</dbReference>
<evidence type="ECO:0000256" key="1">
    <source>
        <dbReference type="ARBA" id="ARBA00022553"/>
    </source>
</evidence>
<dbReference type="InterPro" id="IPR027417">
    <property type="entry name" value="P-loop_NTPase"/>
</dbReference>
<evidence type="ECO:0000256" key="6">
    <source>
        <dbReference type="ARBA" id="ARBA00023163"/>
    </source>
</evidence>
<dbReference type="EMBL" id="DSEC01000232">
    <property type="protein sequence ID" value="HER43458.1"/>
    <property type="molecule type" value="Genomic_DNA"/>
</dbReference>
<dbReference type="GO" id="GO:0000160">
    <property type="term" value="P:phosphorelay signal transduction system"/>
    <property type="evidence" value="ECO:0007669"/>
    <property type="project" value="InterPro"/>
</dbReference>
<name>A0A7V2F3H3_UNCEI</name>
<dbReference type="FunFam" id="3.40.50.300:FF:000006">
    <property type="entry name" value="DNA-binding transcriptional regulator NtrC"/>
    <property type="match status" value="1"/>
</dbReference>
<sequence length="469" mass="53353">MKPVILLVDDEDTIRLFLEKTLRDEGYEALTAATGGEALETAFDKLPDLILLDLKLPDMNGIEVLRRIKEEIPEICVIMLTAFGDIETAVSAMKKGAFDFVSKPVNLEQLLMTVAKGLESQKLTRELFQLRRQVKLDMDSNLIPGESPQMKEIYEVVKRVAVSDTTTVLIQGESGTGKEMIANMIHTYSPRKDKPFLEINCASLPEELLESELFGHEKGAFTDAKVQKIGLLELANKGTLFLDEIGEMSLTIQVKLLRVLEKMSFRRVGGTKDIKVSVRIISATNRDLESAVQNKNFREDLYYRLKVIPIHIPPIRERKEDIYLLVKHFLNQYNKQFNKGFEEIEDEAYEIILAYPWPGNIRELKNMIERIVLLEDDTVLRAKHLPAGIRGGASPLAETTALRVFEMTLSRPLPSDGIPFEDILRAAEKEFIVKAMREAGGNQSKASRLLRLNRDKLRYRLKNFDMDTE</sequence>
<dbReference type="PRINTS" id="PR01590">
    <property type="entry name" value="HTHFIS"/>
</dbReference>
<dbReference type="InterPro" id="IPR009057">
    <property type="entry name" value="Homeodomain-like_sf"/>
</dbReference>
<dbReference type="SUPFAM" id="SSF46689">
    <property type="entry name" value="Homeodomain-like"/>
    <property type="match status" value="1"/>
</dbReference>
<keyword evidence="3" id="KW-0067">ATP-binding</keyword>
<dbReference type="PROSITE" id="PS00676">
    <property type="entry name" value="SIGMA54_INTERACT_2"/>
    <property type="match status" value="1"/>
</dbReference>
<feature type="modified residue" description="4-aspartylphosphate" evidence="7">
    <location>
        <position position="53"/>
    </location>
</feature>
<feature type="domain" description="Sigma-54 factor interaction" evidence="8">
    <location>
        <begin position="143"/>
        <end position="373"/>
    </location>
</feature>
<feature type="domain" description="Response regulatory" evidence="9">
    <location>
        <begin position="4"/>
        <end position="118"/>
    </location>
</feature>
<dbReference type="AlphaFoldDB" id="A0A7V2F3H3"/>
<evidence type="ECO:0000259" key="9">
    <source>
        <dbReference type="PROSITE" id="PS50110"/>
    </source>
</evidence>
<keyword evidence="6" id="KW-0804">Transcription</keyword>
<dbReference type="InterPro" id="IPR025662">
    <property type="entry name" value="Sigma_54_int_dom_ATP-bd_1"/>
</dbReference>
<dbReference type="CDD" id="cd00009">
    <property type="entry name" value="AAA"/>
    <property type="match status" value="1"/>
</dbReference>
<keyword evidence="2" id="KW-0547">Nucleotide-binding</keyword>
<keyword evidence="1 7" id="KW-0597">Phosphoprotein</keyword>
<dbReference type="PROSITE" id="PS00675">
    <property type="entry name" value="SIGMA54_INTERACT_1"/>
    <property type="match status" value="1"/>
</dbReference>
<dbReference type="InterPro" id="IPR025944">
    <property type="entry name" value="Sigma_54_int_dom_CS"/>
</dbReference>
<dbReference type="GO" id="GO:0043565">
    <property type="term" value="F:sequence-specific DNA binding"/>
    <property type="evidence" value="ECO:0007669"/>
    <property type="project" value="InterPro"/>
</dbReference>
<evidence type="ECO:0000256" key="5">
    <source>
        <dbReference type="ARBA" id="ARBA00023125"/>
    </source>
</evidence>
<dbReference type="GO" id="GO:0005524">
    <property type="term" value="F:ATP binding"/>
    <property type="evidence" value="ECO:0007669"/>
    <property type="project" value="UniProtKB-KW"/>
</dbReference>